<dbReference type="GO" id="GO:0008168">
    <property type="term" value="F:methyltransferase activity"/>
    <property type="evidence" value="ECO:0007669"/>
    <property type="project" value="UniProtKB-KW"/>
</dbReference>
<feature type="compositionally biased region" description="Basic and acidic residues" evidence="1">
    <location>
        <begin position="46"/>
        <end position="63"/>
    </location>
</feature>
<accession>A0AAD8J764</accession>
<comment type="caution">
    <text evidence="2">The sequence shown here is derived from an EMBL/GenBank/DDBJ whole genome shotgun (WGS) entry which is preliminary data.</text>
</comment>
<proteinExistence type="predicted"/>
<keyword evidence="3" id="KW-1185">Reference proteome</keyword>
<keyword evidence="2" id="KW-0489">Methyltransferase</keyword>
<reference evidence="2" key="2">
    <citation type="submission" date="2023-05" db="EMBL/GenBank/DDBJ databases">
        <authorList>
            <person name="Schelkunov M.I."/>
        </authorList>
    </citation>
    <scope>NUCLEOTIDE SEQUENCE</scope>
    <source>
        <strain evidence="2">Hsosn_3</strain>
        <tissue evidence="2">Leaf</tissue>
    </source>
</reference>
<dbReference type="PANTHER" id="PTHR31833:SF2">
    <property type="entry name" value="UPF0690 PROTEIN C1ORF52"/>
    <property type="match status" value="1"/>
</dbReference>
<dbReference type="GO" id="GO:0032259">
    <property type="term" value="P:methylation"/>
    <property type="evidence" value="ECO:0007669"/>
    <property type="project" value="UniProtKB-KW"/>
</dbReference>
<dbReference type="PANTHER" id="PTHR31833">
    <property type="entry name" value="UPF0690 PROTEIN C1ORF52"/>
    <property type="match status" value="1"/>
</dbReference>
<keyword evidence="2" id="KW-0808">Transferase</keyword>
<dbReference type="EMBL" id="JAUIZM010000002">
    <property type="protein sequence ID" value="KAK1399080.1"/>
    <property type="molecule type" value="Genomic_DNA"/>
</dbReference>
<dbReference type="Proteomes" id="UP001237642">
    <property type="component" value="Unassembled WGS sequence"/>
</dbReference>
<organism evidence="2 3">
    <name type="scientific">Heracleum sosnowskyi</name>
    <dbReference type="NCBI Taxonomy" id="360622"/>
    <lineage>
        <taxon>Eukaryota</taxon>
        <taxon>Viridiplantae</taxon>
        <taxon>Streptophyta</taxon>
        <taxon>Embryophyta</taxon>
        <taxon>Tracheophyta</taxon>
        <taxon>Spermatophyta</taxon>
        <taxon>Magnoliopsida</taxon>
        <taxon>eudicotyledons</taxon>
        <taxon>Gunneridae</taxon>
        <taxon>Pentapetalae</taxon>
        <taxon>asterids</taxon>
        <taxon>campanulids</taxon>
        <taxon>Apiales</taxon>
        <taxon>Apiaceae</taxon>
        <taxon>Apioideae</taxon>
        <taxon>apioid superclade</taxon>
        <taxon>Tordylieae</taxon>
        <taxon>Tordyliinae</taxon>
        <taxon>Heracleum</taxon>
    </lineage>
</organism>
<feature type="compositionally biased region" description="Acidic residues" evidence="1">
    <location>
        <begin position="8"/>
        <end position="28"/>
    </location>
</feature>
<evidence type="ECO:0000313" key="2">
    <source>
        <dbReference type="EMBL" id="KAK1399080.1"/>
    </source>
</evidence>
<feature type="compositionally biased region" description="Basic and acidic residues" evidence="1">
    <location>
        <begin position="153"/>
        <end position="163"/>
    </location>
</feature>
<reference evidence="2" key="1">
    <citation type="submission" date="2023-02" db="EMBL/GenBank/DDBJ databases">
        <title>Genome of toxic invasive species Heracleum sosnowskyi carries increased number of genes despite the absence of recent whole-genome duplications.</title>
        <authorList>
            <person name="Schelkunov M."/>
            <person name="Shtratnikova V."/>
            <person name="Makarenko M."/>
            <person name="Klepikova A."/>
            <person name="Omelchenko D."/>
            <person name="Novikova G."/>
            <person name="Obukhova E."/>
            <person name="Bogdanov V."/>
            <person name="Penin A."/>
            <person name="Logacheva M."/>
        </authorList>
    </citation>
    <scope>NUCLEOTIDE SEQUENCE</scope>
    <source>
        <strain evidence="2">Hsosn_3</strain>
        <tissue evidence="2">Leaf</tissue>
    </source>
</reference>
<dbReference type="AlphaFoldDB" id="A0AAD8J764"/>
<sequence length="173" mass="19311">MKRGLPWNDDDSSSEESSGDDTDTEAGENDVASTKNAKSSGTSKKNKPEVKSKGKGIDFEALSRHGYKGGLSVLKVPPPKETIEYNLSWSTGKERPSTADEGEETFEEREKTRAALREGEQLKTAQTQREKNQSFSQKEKRKRDLGQASRGKNYVEEEKRLLRDNGVYSGFDS</sequence>
<evidence type="ECO:0000256" key="1">
    <source>
        <dbReference type="SAM" id="MobiDB-lite"/>
    </source>
</evidence>
<feature type="compositionally biased region" description="Basic and acidic residues" evidence="1">
    <location>
        <begin position="108"/>
        <end position="121"/>
    </location>
</feature>
<gene>
    <name evidence="2" type="ORF">POM88_008943</name>
</gene>
<feature type="region of interest" description="Disordered" evidence="1">
    <location>
        <begin position="1"/>
        <end position="173"/>
    </location>
</feature>
<protein>
    <submittedName>
        <fullName evidence="2">Selenocysteine methyltransferase-like</fullName>
    </submittedName>
</protein>
<name>A0AAD8J764_9APIA</name>
<evidence type="ECO:0000313" key="3">
    <source>
        <dbReference type="Proteomes" id="UP001237642"/>
    </source>
</evidence>
<feature type="compositionally biased region" description="Polar residues" evidence="1">
    <location>
        <begin position="31"/>
        <end position="43"/>
    </location>
</feature>